<gene>
    <name evidence="2" type="ORF">PC115_g8654</name>
</gene>
<reference evidence="2" key="1">
    <citation type="submission" date="2018-10" db="EMBL/GenBank/DDBJ databases">
        <title>Effector identification in a new, highly contiguous assembly of the strawberry crown rot pathogen Phytophthora cactorum.</title>
        <authorList>
            <person name="Armitage A.D."/>
            <person name="Nellist C.F."/>
            <person name="Bates H."/>
            <person name="Vickerstaff R.J."/>
            <person name="Harrison R.J."/>
        </authorList>
    </citation>
    <scope>NUCLEOTIDE SEQUENCE</scope>
    <source>
        <strain evidence="2">4032</strain>
    </source>
</reference>
<feature type="compositionally biased region" description="Polar residues" evidence="1">
    <location>
        <begin position="93"/>
        <end position="108"/>
    </location>
</feature>
<comment type="caution">
    <text evidence="2">The sequence shown here is derived from an EMBL/GenBank/DDBJ whole genome shotgun (WGS) entry which is preliminary data.</text>
</comment>
<protein>
    <submittedName>
        <fullName evidence="2">Uncharacterized protein</fullName>
    </submittedName>
</protein>
<sequence>MNTLTSGAPGIEIECSSWKPIRSPVDVVVIPVDSSVFRTAKSLQLLSTSPRIVPAQSSLSIFPLRLGAREELTRDRRRSLSARRSSYTTTSSNCFTRTHSVESTMPLL</sequence>
<dbReference type="EMBL" id="RCMI01000227">
    <property type="protein sequence ID" value="KAG2924325.1"/>
    <property type="molecule type" value="Genomic_DNA"/>
</dbReference>
<name>A0A8T1CPL5_9STRA</name>
<organism evidence="2 3">
    <name type="scientific">Phytophthora cactorum</name>
    <dbReference type="NCBI Taxonomy" id="29920"/>
    <lineage>
        <taxon>Eukaryota</taxon>
        <taxon>Sar</taxon>
        <taxon>Stramenopiles</taxon>
        <taxon>Oomycota</taxon>
        <taxon>Peronosporomycetes</taxon>
        <taxon>Peronosporales</taxon>
        <taxon>Peronosporaceae</taxon>
        <taxon>Phytophthora</taxon>
    </lineage>
</organism>
<dbReference type="AlphaFoldDB" id="A0A8T1CPL5"/>
<proteinExistence type="predicted"/>
<feature type="region of interest" description="Disordered" evidence="1">
    <location>
        <begin position="72"/>
        <end position="108"/>
    </location>
</feature>
<evidence type="ECO:0000313" key="2">
    <source>
        <dbReference type="EMBL" id="KAG2924325.1"/>
    </source>
</evidence>
<dbReference type="Proteomes" id="UP000774804">
    <property type="component" value="Unassembled WGS sequence"/>
</dbReference>
<accession>A0A8T1CPL5</accession>
<feature type="compositionally biased region" description="Low complexity" evidence="1">
    <location>
        <begin position="82"/>
        <end position="92"/>
    </location>
</feature>
<evidence type="ECO:0000313" key="3">
    <source>
        <dbReference type="Proteomes" id="UP000774804"/>
    </source>
</evidence>
<evidence type="ECO:0000256" key="1">
    <source>
        <dbReference type="SAM" id="MobiDB-lite"/>
    </source>
</evidence>